<dbReference type="Pfam" id="PF01636">
    <property type="entry name" value="APH"/>
    <property type="match status" value="1"/>
</dbReference>
<dbReference type="PANTHER" id="PTHR21310">
    <property type="entry name" value="AMINOGLYCOSIDE PHOSPHOTRANSFERASE-RELATED-RELATED"/>
    <property type="match status" value="1"/>
</dbReference>
<dbReference type="PANTHER" id="PTHR21310:SF59">
    <property type="entry name" value="AMINOGLYCOSIDE PHOSPHOTRANSFERASE DOMAIN-CONTAINING PROTEIN"/>
    <property type="match status" value="1"/>
</dbReference>
<dbReference type="STRING" id="1220188.A0A4S3JUF6"/>
<name>A0A4S3JUF6_9EURO</name>
<keyword evidence="3" id="KW-1185">Reference proteome</keyword>
<dbReference type="Proteomes" id="UP000308092">
    <property type="component" value="Unassembled WGS sequence"/>
</dbReference>
<dbReference type="Gene3D" id="3.90.1200.10">
    <property type="match status" value="1"/>
</dbReference>
<dbReference type="SUPFAM" id="SSF56112">
    <property type="entry name" value="Protein kinase-like (PK-like)"/>
    <property type="match status" value="1"/>
</dbReference>
<accession>A0A4S3JUF6</accession>
<dbReference type="VEuPathDB" id="FungiDB:EYZ11_001493"/>
<organism evidence="2 3">
    <name type="scientific">Aspergillus tanneri</name>
    <dbReference type="NCBI Taxonomy" id="1220188"/>
    <lineage>
        <taxon>Eukaryota</taxon>
        <taxon>Fungi</taxon>
        <taxon>Dikarya</taxon>
        <taxon>Ascomycota</taxon>
        <taxon>Pezizomycotina</taxon>
        <taxon>Eurotiomycetes</taxon>
        <taxon>Eurotiomycetidae</taxon>
        <taxon>Eurotiales</taxon>
        <taxon>Aspergillaceae</taxon>
        <taxon>Aspergillus</taxon>
        <taxon>Aspergillus subgen. Circumdati</taxon>
    </lineage>
</organism>
<dbReference type="AlphaFoldDB" id="A0A4S3JUF6"/>
<evidence type="ECO:0000313" key="3">
    <source>
        <dbReference type="Proteomes" id="UP000308092"/>
    </source>
</evidence>
<dbReference type="EMBL" id="SOSA01000028">
    <property type="protein sequence ID" value="THC99019.1"/>
    <property type="molecule type" value="Genomic_DNA"/>
</dbReference>
<dbReference type="InterPro" id="IPR011009">
    <property type="entry name" value="Kinase-like_dom_sf"/>
</dbReference>
<protein>
    <recommendedName>
        <fullName evidence="1">Aminoglycoside phosphotransferase domain-containing protein</fullName>
    </recommendedName>
</protein>
<feature type="domain" description="Aminoglycoside phosphotransferase" evidence="1">
    <location>
        <begin position="60"/>
        <end position="271"/>
    </location>
</feature>
<dbReference type="InterPro" id="IPR002575">
    <property type="entry name" value="Aminoglycoside_PTrfase"/>
</dbReference>
<dbReference type="Gene3D" id="3.30.200.150">
    <property type="match status" value="1"/>
</dbReference>
<dbReference type="InterPro" id="IPR051678">
    <property type="entry name" value="AGP_Transferase"/>
</dbReference>
<evidence type="ECO:0000259" key="1">
    <source>
        <dbReference type="Pfam" id="PF01636"/>
    </source>
</evidence>
<evidence type="ECO:0000313" key="2">
    <source>
        <dbReference type="EMBL" id="THC99019.1"/>
    </source>
</evidence>
<comment type="caution">
    <text evidence="2">The sequence shown here is derived from an EMBL/GenBank/DDBJ whole genome shotgun (WGS) entry which is preliminary data.</text>
</comment>
<gene>
    <name evidence="2" type="ORF">EYZ11_001493</name>
</gene>
<sequence>MATVAPLTLSSQDCLNNRNMSPSVFDYPVFEYADTAMLHTVVGQLYPREVYVTGIHPLEGHLHSMYLLIISNGEKLLLKTPRLMTPILRQEESLLQTEAQAMTILEQSAISHIPSLLHYDTQGHSLGPTFLLRRFIVGTTLQEMGAQLSDCKRKEIERTLGSLANEIAQHVSPFFGSLGQVACGTGKRSWREAFLTLFEGILRDSEDVFVNLPYTEIRHQIYRLSPVLDEVTLAQLVVVDLGRPSQVLLEPATKQVSGIIDLSSALWGDVYMAEIFENPSFAVLDGFGCPRTKSQSESIRHLLYVQVNAT</sequence>
<proteinExistence type="predicted"/>
<reference evidence="2 3" key="1">
    <citation type="submission" date="2019-03" db="EMBL/GenBank/DDBJ databases">
        <title>The genome sequence of a newly discovered highly antifungal drug resistant Aspergillus species, Aspergillus tanneri NIH 1004.</title>
        <authorList>
            <person name="Mounaud S."/>
            <person name="Singh I."/>
            <person name="Joardar V."/>
            <person name="Pakala S."/>
            <person name="Pakala S."/>
            <person name="Venepally P."/>
            <person name="Hoover J."/>
            <person name="Nierman W."/>
            <person name="Chung J."/>
            <person name="Losada L."/>
        </authorList>
    </citation>
    <scope>NUCLEOTIDE SEQUENCE [LARGE SCALE GENOMIC DNA]</scope>
    <source>
        <strain evidence="2 3">NIH1004</strain>
    </source>
</reference>